<dbReference type="Proteomes" id="UP001596101">
    <property type="component" value="Unassembled WGS sequence"/>
</dbReference>
<evidence type="ECO:0000313" key="3">
    <source>
        <dbReference type="Proteomes" id="UP001596101"/>
    </source>
</evidence>
<keyword evidence="1" id="KW-0732">Signal</keyword>
<evidence type="ECO:0000256" key="1">
    <source>
        <dbReference type="SAM" id="SignalP"/>
    </source>
</evidence>
<keyword evidence="3" id="KW-1185">Reference proteome</keyword>
<reference evidence="3" key="1">
    <citation type="journal article" date="2019" name="Int. J. Syst. Evol. Microbiol.">
        <title>The Global Catalogue of Microorganisms (GCM) 10K type strain sequencing project: providing services to taxonomists for standard genome sequencing and annotation.</title>
        <authorList>
            <consortium name="The Broad Institute Genomics Platform"/>
            <consortium name="The Broad Institute Genome Sequencing Center for Infectious Disease"/>
            <person name="Wu L."/>
            <person name="Ma J."/>
        </authorList>
    </citation>
    <scope>NUCLEOTIDE SEQUENCE [LARGE SCALE GENOMIC DNA]</scope>
    <source>
        <strain evidence="3">CCUG 43111</strain>
    </source>
</reference>
<accession>A0ABW0MP81</accession>
<protein>
    <submittedName>
        <fullName evidence="2">Uncharacterized protein</fullName>
    </submittedName>
</protein>
<comment type="caution">
    <text evidence="2">The sequence shown here is derived from an EMBL/GenBank/DDBJ whole genome shotgun (WGS) entry which is preliminary data.</text>
</comment>
<evidence type="ECO:0000313" key="2">
    <source>
        <dbReference type="EMBL" id="MFC5479688.1"/>
    </source>
</evidence>
<feature type="chain" id="PRO_5046517671" evidence="1">
    <location>
        <begin position="25"/>
        <end position="200"/>
    </location>
</feature>
<dbReference type="RefSeq" id="WP_379757638.1">
    <property type="nucleotide sequence ID" value="NZ_JBHSMR010000013.1"/>
</dbReference>
<organism evidence="2 3">
    <name type="scientific">Massilia suwonensis</name>
    <dbReference type="NCBI Taxonomy" id="648895"/>
    <lineage>
        <taxon>Bacteria</taxon>
        <taxon>Pseudomonadati</taxon>
        <taxon>Pseudomonadota</taxon>
        <taxon>Betaproteobacteria</taxon>
        <taxon>Burkholderiales</taxon>
        <taxon>Oxalobacteraceae</taxon>
        <taxon>Telluria group</taxon>
        <taxon>Massilia</taxon>
    </lineage>
</organism>
<proteinExistence type="predicted"/>
<feature type="signal peptide" evidence="1">
    <location>
        <begin position="1"/>
        <end position="24"/>
    </location>
</feature>
<dbReference type="EMBL" id="JBHSMR010000013">
    <property type="protein sequence ID" value="MFC5479688.1"/>
    <property type="molecule type" value="Genomic_DNA"/>
</dbReference>
<gene>
    <name evidence="2" type="ORF">ACFPQ5_15935</name>
</gene>
<name>A0ABW0MP81_9BURK</name>
<sequence length="200" mass="21139">MSKSITATIVLFLLCLQDWNTAQAANGPLDGIGSQLIASNFPLDTAIDVGVDSSESQEIDGCFQVKTFEIVGAGTSGQVVVAMCKDGKFSPSNIDATLAKWVADSKDTFKYMPPHVAQFMLAGADPVPVALVDGKQGKAMTLPAVGHGFALIPLAYARTAEGDASIVVQAYLDPNNPRNRTEPIAVLLQGIYKGLQQKKN</sequence>